<dbReference type="GO" id="GO:0009252">
    <property type="term" value="P:peptidoglycan biosynthetic process"/>
    <property type="evidence" value="ECO:0007669"/>
    <property type="project" value="UniProtKB-UniRule"/>
</dbReference>
<comment type="function">
    <text evidence="10">Cell wall formation. Catalyzes the transfer of a GlcNAc subunit on undecaprenyl-pyrophosphoryl-MurNAc-pentapeptide (lipid intermediate I) to form undecaprenyl-pyrophosphoryl-MurNAc-(pentapeptide)GlcNAc (lipid intermediate II).</text>
</comment>
<evidence type="ECO:0000256" key="7">
    <source>
        <dbReference type="ARBA" id="ARBA00023136"/>
    </source>
</evidence>
<dbReference type="UniPathway" id="UPA00219"/>
<protein>
    <recommendedName>
        <fullName evidence="10">UDP-N-acetylglucosamine--N-acetylmuramyl-(pentapeptide) pyrophosphoryl-undecaprenol N-acetylglucosamine transferase</fullName>
        <ecNumber evidence="10">2.4.1.227</ecNumber>
    </recommendedName>
    <alternativeName>
        <fullName evidence="10">Undecaprenyl-PP-MurNAc-pentapeptide-UDPGlcNAc GlcNAc transferase</fullName>
    </alternativeName>
</protein>
<feature type="domain" description="Glycosyl transferase family 28 C-terminal" evidence="12">
    <location>
        <begin position="175"/>
        <end position="330"/>
    </location>
</feature>
<dbReference type="Proteomes" id="UP000255335">
    <property type="component" value="Unassembled WGS sequence"/>
</dbReference>
<feature type="domain" description="Glycosyltransferase family 28 N-terminal" evidence="11">
    <location>
        <begin position="2"/>
        <end position="141"/>
    </location>
</feature>
<name>A0A377JLZ4_9HELI</name>
<dbReference type="NCBIfam" id="TIGR01133">
    <property type="entry name" value="murG"/>
    <property type="match status" value="1"/>
</dbReference>
<comment type="similarity">
    <text evidence="10">Belongs to the glycosyltransferase 28 family. MurG subfamily.</text>
</comment>
<organism evidence="13 14">
    <name type="scientific">Helicobacter cinaedi</name>
    <dbReference type="NCBI Taxonomy" id="213"/>
    <lineage>
        <taxon>Bacteria</taxon>
        <taxon>Pseudomonadati</taxon>
        <taxon>Campylobacterota</taxon>
        <taxon>Epsilonproteobacteria</taxon>
        <taxon>Campylobacterales</taxon>
        <taxon>Helicobacteraceae</taxon>
        <taxon>Helicobacter</taxon>
    </lineage>
</organism>
<evidence type="ECO:0000256" key="1">
    <source>
        <dbReference type="ARBA" id="ARBA00022475"/>
    </source>
</evidence>
<evidence type="ECO:0000313" key="13">
    <source>
        <dbReference type="EMBL" id="STP08831.1"/>
    </source>
</evidence>
<dbReference type="AlphaFoldDB" id="A0A377JLZ4"/>
<reference evidence="13 14" key="1">
    <citation type="submission" date="2018-06" db="EMBL/GenBank/DDBJ databases">
        <authorList>
            <consortium name="Pathogen Informatics"/>
            <person name="Doyle S."/>
        </authorList>
    </citation>
    <scope>NUCLEOTIDE SEQUENCE [LARGE SCALE GENOMIC DNA]</scope>
    <source>
        <strain evidence="13 14">NCTC12221</strain>
    </source>
</reference>
<dbReference type="InterPro" id="IPR007235">
    <property type="entry name" value="Glyco_trans_28_C"/>
</dbReference>
<dbReference type="HAMAP" id="MF_00033">
    <property type="entry name" value="MurG"/>
    <property type="match status" value="1"/>
</dbReference>
<evidence type="ECO:0000259" key="12">
    <source>
        <dbReference type="Pfam" id="PF04101"/>
    </source>
</evidence>
<dbReference type="InterPro" id="IPR004276">
    <property type="entry name" value="GlycoTrans_28_N"/>
</dbReference>
<evidence type="ECO:0000259" key="11">
    <source>
        <dbReference type="Pfam" id="PF03033"/>
    </source>
</evidence>
<keyword evidence="2 10" id="KW-0132">Cell division</keyword>
<gene>
    <name evidence="10 13" type="primary">murG</name>
    <name evidence="13" type="ORF">NCTC12221_00250</name>
</gene>
<evidence type="ECO:0000256" key="5">
    <source>
        <dbReference type="ARBA" id="ARBA00022960"/>
    </source>
</evidence>
<keyword evidence="5 10" id="KW-0133">Cell shape</keyword>
<dbReference type="PANTHER" id="PTHR21015:SF22">
    <property type="entry name" value="GLYCOSYLTRANSFERASE"/>
    <property type="match status" value="1"/>
</dbReference>
<feature type="binding site" evidence="10">
    <location>
        <position position="281"/>
    </location>
    <ligand>
        <name>UDP-N-acetyl-alpha-D-glucosamine</name>
        <dbReference type="ChEBI" id="CHEBI:57705"/>
    </ligand>
</feature>
<dbReference type="CDD" id="cd03785">
    <property type="entry name" value="GT28_MurG"/>
    <property type="match status" value="1"/>
</dbReference>
<evidence type="ECO:0000256" key="3">
    <source>
        <dbReference type="ARBA" id="ARBA00022676"/>
    </source>
</evidence>
<dbReference type="EC" id="2.4.1.227" evidence="10"/>
<feature type="binding site" evidence="10">
    <location>
        <begin position="9"/>
        <end position="11"/>
    </location>
    <ligand>
        <name>UDP-N-acetyl-alpha-D-glucosamine</name>
        <dbReference type="ChEBI" id="CHEBI:57705"/>
    </ligand>
</feature>
<comment type="caution">
    <text evidence="10">Lacks conserved residue(s) required for the propagation of feature annotation.</text>
</comment>
<evidence type="ECO:0000256" key="6">
    <source>
        <dbReference type="ARBA" id="ARBA00022984"/>
    </source>
</evidence>
<keyword evidence="3 10" id="KW-0328">Glycosyltransferase</keyword>
<keyword evidence="7 10" id="KW-0472">Membrane</keyword>
<evidence type="ECO:0000313" key="14">
    <source>
        <dbReference type="Proteomes" id="UP000255335"/>
    </source>
</evidence>
<comment type="pathway">
    <text evidence="10">Cell wall biogenesis; peptidoglycan biosynthesis.</text>
</comment>
<proteinExistence type="inferred from homology"/>
<feature type="binding site" evidence="10">
    <location>
        <position position="123"/>
    </location>
    <ligand>
        <name>UDP-N-acetyl-alpha-D-glucosamine</name>
        <dbReference type="ChEBI" id="CHEBI:57705"/>
    </ligand>
</feature>
<dbReference type="Pfam" id="PF04101">
    <property type="entry name" value="Glyco_tran_28_C"/>
    <property type="match status" value="1"/>
</dbReference>
<comment type="subcellular location">
    <subcellularLocation>
        <location evidence="10">Cell membrane</location>
        <topology evidence="10">Peripheral membrane protein</topology>
        <orientation evidence="10">Cytoplasmic side</orientation>
    </subcellularLocation>
</comment>
<feature type="binding site" evidence="10">
    <location>
        <position position="181"/>
    </location>
    <ligand>
        <name>UDP-N-acetyl-alpha-D-glucosamine</name>
        <dbReference type="ChEBI" id="CHEBI:57705"/>
    </ligand>
</feature>
<dbReference type="GO" id="GO:0005975">
    <property type="term" value="P:carbohydrate metabolic process"/>
    <property type="evidence" value="ECO:0007669"/>
    <property type="project" value="InterPro"/>
</dbReference>
<keyword evidence="9 10" id="KW-0961">Cell wall biogenesis/degradation</keyword>
<accession>A0A377JLZ4</accession>
<evidence type="ECO:0000256" key="10">
    <source>
        <dbReference type="HAMAP-Rule" id="MF_00033"/>
    </source>
</evidence>
<evidence type="ECO:0000256" key="9">
    <source>
        <dbReference type="ARBA" id="ARBA00023316"/>
    </source>
</evidence>
<keyword evidence="4 10" id="KW-0808">Transferase</keyword>
<dbReference type="Pfam" id="PF03033">
    <property type="entry name" value="Glyco_transf_28"/>
    <property type="match status" value="1"/>
</dbReference>
<dbReference type="GO" id="GO:0005886">
    <property type="term" value="C:plasma membrane"/>
    <property type="evidence" value="ECO:0007669"/>
    <property type="project" value="UniProtKB-SubCell"/>
</dbReference>
<dbReference type="GO" id="GO:0071555">
    <property type="term" value="P:cell wall organization"/>
    <property type="evidence" value="ECO:0007669"/>
    <property type="project" value="UniProtKB-KW"/>
</dbReference>
<keyword evidence="1 10" id="KW-1003">Cell membrane</keyword>
<dbReference type="GO" id="GO:0051991">
    <property type="term" value="F:UDP-N-acetyl-D-glucosamine:N-acetylmuramoyl-L-alanyl-D-glutamyl-meso-2,6-diaminopimelyl-D-alanyl-D-alanine-diphosphoundecaprenol 4-beta-N-acetylglucosaminlytransferase activity"/>
    <property type="evidence" value="ECO:0007669"/>
    <property type="project" value="RHEA"/>
</dbReference>
<evidence type="ECO:0000256" key="2">
    <source>
        <dbReference type="ARBA" id="ARBA00022618"/>
    </source>
</evidence>
<keyword evidence="8 10" id="KW-0131">Cell cycle</keyword>
<keyword evidence="6 10" id="KW-0573">Peptidoglycan synthesis</keyword>
<dbReference type="RefSeq" id="WP_115025650.1">
    <property type="nucleotide sequence ID" value="NZ_UGHZ01000001.1"/>
</dbReference>
<dbReference type="GO" id="GO:0050511">
    <property type="term" value="F:undecaprenyldiphospho-muramoylpentapeptide beta-N-acetylglucosaminyltransferase activity"/>
    <property type="evidence" value="ECO:0007669"/>
    <property type="project" value="UniProtKB-UniRule"/>
</dbReference>
<dbReference type="GO" id="GO:0051301">
    <property type="term" value="P:cell division"/>
    <property type="evidence" value="ECO:0007669"/>
    <property type="project" value="UniProtKB-KW"/>
</dbReference>
<dbReference type="GO" id="GO:0008360">
    <property type="term" value="P:regulation of cell shape"/>
    <property type="evidence" value="ECO:0007669"/>
    <property type="project" value="UniProtKB-KW"/>
</dbReference>
<feature type="binding site" evidence="10">
    <location>
        <position position="159"/>
    </location>
    <ligand>
        <name>UDP-N-acetyl-alpha-D-glucosamine</name>
        <dbReference type="ChEBI" id="CHEBI:57705"/>
    </ligand>
</feature>
<sequence length="351" mass="38713">MFAITGGGTGGHLAIAKALAQELKTQNLKAIYIGSTLGQDKAWFENSELFTQCYFLESSGVVNKSGLNKLKAIFKQLQATLEARKILKAHKVTHIISVGGFSAGGASMGAILARIPLFIHEQNAIKGKLNEILTPFAKAVFGSFSSNSKNFIHTSYPVRDEFFTTSRIRQECKNILFLGGSQGAKGINDFALKLTPLLLQKGINVAHQCGERDFERVKQEYEKLEILHKVDLFAFDKNLVTRLQQADICIARSGASSLWEMAANGLIGIFVPYPFAAKDHQYFNAKSFTDEDLGFVIRENELDIQSVLDFIESLQGEILEQKSSQVMSKIKPNGAREILNHINALAPIAKD</sequence>
<evidence type="ECO:0000256" key="4">
    <source>
        <dbReference type="ARBA" id="ARBA00022679"/>
    </source>
</evidence>
<dbReference type="EMBL" id="UGHZ01000001">
    <property type="protein sequence ID" value="STP08831.1"/>
    <property type="molecule type" value="Genomic_DNA"/>
</dbReference>
<dbReference type="SUPFAM" id="SSF53756">
    <property type="entry name" value="UDP-Glycosyltransferase/glycogen phosphorylase"/>
    <property type="match status" value="1"/>
</dbReference>
<dbReference type="InterPro" id="IPR006009">
    <property type="entry name" value="GlcNAc_MurG"/>
</dbReference>
<dbReference type="PANTHER" id="PTHR21015">
    <property type="entry name" value="UDP-N-ACETYLGLUCOSAMINE--N-ACETYLMURAMYL-(PENTAPEPTIDE) PYROPHOSPHORYL-UNDECAPRENOL N-ACETYLGLUCOSAMINE TRANSFERASE 1"/>
    <property type="match status" value="1"/>
</dbReference>
<comment type="catalytic activity">
    <reaction evidence="10">
        <text>di-trans,octa-cis-undecaprenyl diphospho-N-acetyl-alpha-D-muramoyl-L-alanyl-D-glutamyl-meso-2,6-diaminopimeloyl-D-alanyl-D-alanine + UDP-N-acetyl-alpha-D-glucosamine = di-trans,octa-cis-undecaprenyl diphospho-[N-acetyl-alpha-D-glucosaminyl-(1-&gt;4)]-N-acetyl-alpha-D-muramoyl-L-alanyl-D-glutamyl-meso-2,6-diaminopimeloyl-D-alanyl-D-alanine + UDP + H(+)</text>
        <dbReference type="Rhea" id="RHEA:31227"/>
        <dbReference type="ChEBI" id="CHEBI:15378"/>
        <dbReference type="ChEBI" id="CHEBI:57705"/>
        <dbReference type="ChEBI" id="CHEBI:58223"/>
        <dbReference type="ChEBI" id="CHEBI:61387"/>
        <dbReference type="ChEBI" id="CHEBI:61388"/>
        <dbReference type="EC" id="2.4.1.227"/>
    </reaction>
</comment>
<evidence type="ECO:0000256" key="8">
    <source>
        <dbReference type="ARBA" id="ARBA00023306"/>
    </source>
</evidence>
<dbReference type="Gene3D" id="3.40.50.2000">
    <property type="entry name" value="Glycogen Phosphorylase B"/>
    <property type="match status" value="2"/>
</dbReference>